<dbReference type="PANTHER" id="PTHR24348">
    <property type="entry name" value="SERINE/THREONINE-PROTEIN KINASE UNC-51-RELATED"/>
    <property type="match status" value="1"/>
</dbReference>
<dbReference type="InParanoid" id="A0A5K4F0R9"/>
<dbReference type="Gene3D" id="1.10.8.270">
    <property type="entry name" value="putative rabgap domain of human tbc1 domain family member 14 like domains"/>
    <property type="match status" value="1"/>
</dbReference>
<evidence type="ECO:0000256" key="1">
    <source>
        <dbReference type="SAM" id="Phobius"/>
    </source>
</evidence>
<evidence type="ECO:0000259" key="4">
    <source>
        <dbReference type="PROSITE" id="PS50206"/>
    </source>
</evidence>
<keyword evidence="1" id="KW-0812">Transmembrane</keyword>
<dbReference type="InterPro" id="IPR045269">
    <property type="entry name" value="Atg1-like"/>
</dbReference>
<evidence type="ECO:0000259" key="3">
    <source>
        <dbReference type="PROSITE" id="PS50086"/>
    </source>
</evidence>
<dbReference type="WBParaSite" id="Smp_245360.1">
    <property type="protein sequence ID" value="Smp_245360.1"/>
    <property type="gene ID" value="Smp_245360"/>
</dbReference>
<keyword evidence="5" id="KW-1185">Reference proteome</keyword>
<dbReference type="InterPro" id="IPR036873">
    <property type="entry name" value="Rhodanese-like_dom_sf"/>
</dbReference>
<proteinExistence type="predicted"/>
<dbReference type="InterPro" id="IPR011009">
    <property type="entry name" value="Kinase-like_dom_sf"/>
</dbReference>
<evidence type="ECO:0000313" key="5">
    <source>
        <dbReference type="Proteomes" id="UP000008854"/>
    </source>
</evidence>
<dbReference type="SUPFAM" id="SSF52821">
    <property type="entry name" value="Rhodanese/Cell cycle control phosphatase"/>
    <property type="match status" value="1"/>
</dbReference>
<dbReference type="FunCoup" id="A0A5K4F0R9">
    <property type="interactions" value="1577"/>
</dbReference>
<dbReference type="AlphaFoldDB" id="A0A5K4F0R9"/>
<dbReference type="STRING" id="6183.A0A5K4F0R9"/>
<organism evidence="5 6">
    <name type="scientific">Schistosoma mansoni</name>
    <name type="common">Blood fluke</name>
    <dbReference type="NCBI Taxonomy" id="6183"/>
    <lineage>
        <taxon>Eukaryota</taxon>
        <taxon>Metazoa</taxon>
        <taxon>Spiralia</taxon>
        <taxon>Lophotrochozoa</taxon>
        <taxon>Platyhelminthes</taxon>
        <taxon>Trematoda</taxon>
        <taxon>Digenea</taxon>
        <taxon>Strigeidida</taxon>
        <taxon>Schistosomatoidea</taxon>
        <taxon>Schistosomatidae</taxon>
        <taxon>Schistosoma</taxon>
    </lineage>
</organism>
<dbReference type="InterPro" id="IPR035969">
    <property type="entry name" value="Rab-GAP_TBC_sf"/>
</dbReference>
<protein>
    <submittedName>
        <fullName evidence="6">Rab-GAP TBC domain-containing protein</fullName>
    </submittedName>
</protein>
<name>A0A5K4F0R9_SCHMA</name>
<dbReference type="SMART" id="SM00164">
    <property type="entry name" value="TBC"/>
    <property type="match status" value="1"/>
</dbReference>
<dbReference type="Gene3D" id="1.10.510.10">
    <property type="entry name" value="Transferase(Phosphotransferase) domain 1"/>
    <property type="match status" value="1"/>
</dbReference>
<dbReference type="SMART" id="SM00220">
    <property type="entry name" value="S_TKc"/>
    <property type="match status" value="1"/>
</dbReference>
<dbReference type="SUPFAM" id="SSF56112">
    <property type="entry name" value="Protein kinase-like (PK-like)"/>
    <property type="match status" value="1"/>
</dbReference>
<keyword evidence="1" id="KW-0472">Membrane</keyword>
<feature type="domain" description="Protein kinase" evidence="2">
    <location>
        <begin position="1"/>
        <end position="293"/>
    </location>
</feature>
<dbReference type="PROSITE" id="PS50011">
    <property type="entry name" value="PROTEIN_KINASE_DOM"/>
    <property type="match status" value="1"/>
</dbReference>
<dbReference type="GO" id="GO:0010506">
    <property type="term" value="P:regulation of autophagy"/>
    <property type="evidence" value="ECO:0007669"/>
    <property type="project" value="InterPro"/>
</dbReference>
<dbReference type="InterPro" id="IPR000195">
    <property type="entry name" value="Rab-GAP-TBC_dom"/>
</dbReference>
<reference evidence="5" key="1">
    <citation type="journal article" date="2012" name="PLoS Negl. Trop. Dis.">
        <title>A systematically improved high quality genome and transcriptome of the human blood fluke Schistosoma mansoni.</title>
        <authorList>
            <person name="Protasio A.V."/>
            <person name="Tsai I.J."/>
            <person name="Babbage A."/>
            <person name="Nichol S."/>
            <person name="Hunt M."/>
            <person name="Aslett M.A."/>
            <person name="De Silva N."/>
            <person name="Velarde G.S."/>
            <person name="Anderson T.J."/>
            <person name="Clark R.C."/>
            <person name="Davidson C."/>
            <person name="Dillon G.P."/>
            <person name="Holroyd N.E."/>
            <person name="LoVerde P.T."/>
            <person name="Lloyd C."/>
            <person name="McQuillan J."/>
            <person name="Oliveira G."/>
            <person name="Otto T.D."/>
            <person name="Parker-Manuel S.J."/>
            <person name="Quail M.A."/>
            <person name="Wilson R.A."/>
            <person name="Zerlotini A."/>
            <person name="Dunne D.W."/>
            <person name="Berriman M."/>
        </authorList>
    </citation>
    <scope>NUCLEOTIDE SEQUENCE [LARGE SCALE GENOMIC DNA]</scope>
    <source>
        <strain evidence="5">Puerto Rican</strain>
    </source>
</reference>
<dbReference type="CDD" id="cd00158">
    <property type="entry name" value="RHOD"/>
    <property type="match status" value="1"/>
</dbReference>
<dbReference type="PROSITE" id="PS50206">
    <property type="entry name" value="RHODANESE_3"/>
    <property type="match status" value="1"/>
</dbReference>
<feature type="domain" description="Rhodanese" evidence="4">
    <location>
        <begin position="987"/>
        <end position="1012"/>
    </location>
</feature>
<feature type="transmembrane region" description="Helical" evidence="1">
    <location>
        <begin position="794"/>
        <end position="814"/>
    </location>
</feature>
<dbReference type="Pfam" id="PF00069">
    <property type="entry name" value="Pkinase"/>
    <property type="match status" value="1"/>
</dbReference>
<dbReference type="Pfam" id="PF00566">
    <property type="entry name" value="RabGAP-TBC"/>
    <property type="match status" value="1"/>
</dbReference>
<reference evidence="6" key="2">
    <citation type="submission" date="2019-11" db="UniProtKB">
        <authorList>
            <consortium name="WormBaseParasite"/>
        </authorList>
    </citation>
    <scope>IDENTIFICATION</scope>
    <source>
        <strain evidence="6">Puerto Rican</strain>
    </source>
</reference>
<dbReference type="GO" id="GO:0005737">
    <property type="term" value="C:cytoplasm"/>
    <property type="evidence" value="ECO:0007669"/>
    <property type="project" value="TreeGrafter"/>
</dbReference>
<evidence type="ECO:0000313" key="6">
    <source>
        <dbReference type="WBParaSite" id="Smp_245360.1"/>
    </source>
</evidence>
<accession>A0A5K4F0R9</accession>
<dbReference type="GO" id="GO:0005524">
    <property type="term" value="F:ATP binding"/>
    <property type="evidence" value="ECO:0007669"/>
    <property type="project" value="InterPro"/>
</dbReference>
<dbReference type="GO" id="GO:0004674">
    <property type="term" value="F:protein serine/threonine kinase activity"/>
    <property type="evidence" value="ECO:0007669"/>
    <property type="project" value="InterPro"/>
</dbReference>
<sequence length="1157" mass="131488">MEKPPLSSSSLGFPIGVIKIPVSLSGLTEMDVNGLPRLPVSVTCYARFRRLLHIKHHNLCQYLDVVREKGEVLSVVCEYYSTSFSNFSGPVTDVNWLSQRFSECLSALSFMSDNGLVHWCLTPDMIMLDSDGHVKIGGYGIYYATDWGNIADFTLPSLMYSAPEVFLFLYNQANNLCQSERSIKSDKCWGNIKADVWSLGVIFFEIIFGREFTNPLLKLRSENMKEGEIISLFLRGLCQANEYPTLPEFLQLHLNGISADLDILVQLIQYCLRFDAIKRPTPKCLMKEINELLKTDCYISSDISGDKYSTPWCRKICNRPKRHEFHPQLFSLEDSKNNILKAYNFINSIENLSELYYYWMLTGGKTHAILKGHTDSKSIIDNYHHNGSKQESIKEKEALIGANSQSPILKIPHYLAIVQSNTTRAISSKEQWPLGEMPQPRTFRFQITPLPNECFIERISHTSLHNLYPLLICQDLKISSIRNSSVCSALYSVNNNGTNYVNTSSNSSIPNECSPVIPNSPLFEVTEKRSDFLDSLCKNDLTCITGIDWSMPFTNSQYESISQQPLSVRETDVDYQIYRTRLFTRIINGLPATKQYLRLEARKDIPPFLRWKVWAALLDVYPNRDFESAYLKALHKINKFGLDVTPTNELNNNEQYNNNNNNNNNNNDFSCDLLNEKVINQISVDLPRCHAYDPLLASSIGQSVLRRVLLATLLMKPGALDYTQGMDSVAAVFVRICYPDEALAAACLNAFLSTKLPGFFSSGGLTVGLKSYFNTLLRLLAFHVPRLAVRLVDINVPLIGLTTGWIYTLFAHAMPLDRIELLWDTIIPGPASLSMFFYIAFFIQLDRQINLELLGLEKICTILSNFPDINLDKCRTDALKLALATPRSLTAWSIPNRQYLNQKCMENKELKVEHVNFKRNESSASDFYERLTSQNAWPDHLECDFTESLEYSDIDVASNVCEKLNISSNAFKLVPLLSVKDAVVHIKRPDCLVLDVRNIKEYNKFHLPNSIHCEVFRSVMLDSSLIGIKENNDISSTTTDYNNTFAPENWEVIDYPSGNRNRPQIIPEFLAFLINQKLWHQTTQARRLLSIKSSQGVTKEPVNTVTPSSPGLLIVCGNDERLCWDLAFWLIKCDIDRVCILFSSNDSISNFINSCSQ</sequence>
<dbReference type="Gene3D" id="1.10.472.80">
    <property type="entry name" value="Ypt/Rab-GAP domain of gyp1p, domain 3"/>
    <property type="match status" value="1"/>
</dbReference>
<dbReference type="PROSITE" id="PS50086">
    <property type="entry name" value="TBC_RABGAP"/>
    <property type="match status" value="1"/>
</dbReference>
<feature type="domain" description="Rab-GAP TBC" evidence="3">
    <location>
        <begin position="604"/>
        <end position="830"/>
    </location>
</feature>
<dbReference type="Proteomes" id="UP000008854">
    <property type="component" value="Unassembled WGS sequence"/>
</dbReference>
<feature type="transmembrane region" description="Helical" evidence="1">
    <location>
        <begin position="821"/>
        <end position="843"/>
    </location>
</feature>
<keyword evidence="1" id="KW-1133">Transmembrane helix</keyword>
<dbReference type="GO" id="GO:0006914">
    <property type="term" value="P:autophagy"/>
    <property type="evidence" value="ECO:0007669"/>
    <property type="project" value="UniProtKB-ARBA"/>
</dbReference>
<dbReference type="InterPro" id="IPR001763">
    <property type="entry name" value="Rhodanese-like_dom"/>
</dbReference>
<evidence type="ECO:0000259" key="2">
    <source>
        <dbReference type="PROSITE" id="PS50011"/>
    </source>
</evidence>
<dbReference type="SUPFAM" id="SSF47923">
    <property type="entry name" value="Ypt/Rab-GAP domain of gyp1p"/>
    <property type="match status" value="2"/>
</dbReference>
<dbReference type="InterPro" id="IPR000719">
    <property type="entry name" value="Prot_kinase_dom"/>
</dbReference>